<dbReference type="Gene3D" id="1.25.40.20">
    <property type="entry name" value="Ankyrin repeat-containing domain"/>
    <property type="match status" value="2"/>
</dbReference>
<dbReference type="VEuPathDB" id="CryptoDB:Cvel_11698"/>
<dbReference type="AlphaFoldDB" id="A0A0G4I7V9"/>
<feature type="repeat" description="ANK" evidence="3">
    <location>
        <begin position="113"/>
        <end position="149"/>
    </location>
</feature>
<feature type="repeat" description="ANK" evidence="3">
    <location>
        <begin position="79"/>
        <end position="111"/>
    </location>
</feature>
<dbReference type="EMBL" id="CDMZ01005492">
    <property type="protein sequence ID" value="CEM53063.1"/>
    <property type="molecule type" value="Genomic_DNA"/>
</dbReference>
<keyword evidence="2 3" id="KW-0040">ANK repeat</keyword>
<reference evidence="4" key="1">
    <citation type="submission" date="2014-11" db="EMBL/GenBank/DDBJ databases">
        <authorList>
            <person name="Otto D Thomas"/>
            <person name="Naeem Raeece"/>
        </authorList>
    </citation>
    <scope>NUCLEOTIDE SEQUENCE</scope>
</reference>
<keyword evidence="1" id="KW-0677">Repeat</keyword>
<evidence type="ECO:0000256" key="1">
    <source>
        <dbReference type="ARBA" id="ARBA00022737"/>
    </source>
</evidence>
<name>A0A0G4I7V9_9ALVE</name>
<dbReference type="PANTHER" id="PTHR24198">
    <property type="entry name" value="ANKYRIN REPEAT AND PROTEIN KINASE DOMAIN-CONTAINING PROTEIN"/>
    <property type="match status" value="1"/>
</dbReference>
<dbReference type="InterPro" id="IPR002110">
    <property type="entry name" value="Ankyrin_rpt"/>
</dbReference>
<protein>
    <submittedName>
        <fullName evidence="4">Uncharacterized protein</fullName>
    </submittedName>
</protein>
<accession>A0A0G4I7V9</accession>
<feature type="repeat" description="ANK" evidence="3">
    <location>
        <begin position="150"/>
        <end position="190"/>
    </location>
</feature>
<dbReference type="Pfam" id="PF12796">
    <property type="entry name" value="Ank_2"/>
    <property type="match status" value="2"/>
</dbReference>
<dbReference type="PROSITE" id="PS50088">
    <property type="entry name" value="ANK_REPEAT"/>
    <property type="match status" value="4"/>
</dbReference>
<dbReference type="PRINTS" id="PR01415">
    <property type="entry name" value="ANKYRIN"/>
</dbReference>
<organism evidence="4">
    <name type="scientific">Chromera velia CCMP2878</name>
    <dbReference type="NCBI Taxonomy" id="1169474"/>
    <lineage>
        <taxon>Eukaryota</taxon>
        <taxon>Sar</taxon>
        <taxon>Alveolata</taxon>
        <taxon>Colpodellida</taxon>
        <taxon>Chromeraceae</taxon>
        <taxon>Chromera</taxon>
    </lineage>
</organism>
<evidence type="ECO:0000256" key="3">
    <source>
        <dbReference type="PROSITE-ProRule" id="PRU00023"/>
    </source>
</evidence>
<dbReference type="PANTHER" id="PTHR24198:SF165">
    <property type="entry name" value="ANKYRIN REPEAT-CONTAINING PROTEIN-RELATED"/>
    <property type="match status" value="1"/>
</dbReference>
<evidence type="ECO:0000256" key="2">
    <source>
        <dbReference type="ARBA" id="ARBA00023043"/>
    </source>
</evidence>
<dbReference type="SMART" id="SM00248">
    <property type="entry name" value="ANK"/>
    <property type="match status" value="6"/>
</dbReference>
<dbReference type="SUPFAM" id="SSF48403">
    <property type="entry name" value="Ankyrin repeat"/>
    <property type="match status" value="1"/>
</dbReference>
<gene>
    <name evidence="4" type="ORF">Cvel_11698</name>
</gene>
<dbReference type="PhylomeDB" id="A0A0G4I7V9"/>
<evidence type="ECO:0000313" key="4">
    <source>
        <dbReference type="EMBL" id="CEM53063.1"/>
    </source>
</evidence>
<feature type="repeat" description="ANK" evidence="3">
    <location>
        <begin position="191"/>
        <end position="224"/>
    </location>
</feature>
<dbReference type="PROSITE" id="PS50297">
    <property type="entry name" value="ANK_REP_REGION"/>
    <property type="match status" value="2"/>
</dbReference>
<proteinExistence type="predicted"/>
<dbReference type="InterPro" id="IPR036770">
    <property type="entry name" value="Ankyrin_rpt-contain_sf"/>
</dbReference>
<sequence>MKKCSRTTVDLQPRLACKSVEFLDVFTENDVGTVLRSFQAFSAETLRKAVVVFLEQGEREDLEFVLLVGADWDGVAGKEKETALYRAVKAGNFEVVKLLVDAGSNVGVKCGVFDRTAFHLACNKRPESLSMEIVKLLVSSGADVNLADSFAHTPLMLSATHNTVDLAKLLLSRVAVLLLERGARIDAQNHFGKSPLFCTCMGDGNPEMTELLLSRGGNINVRDAEGKTALMEAAYFGAEKTAAVLVRHATASDLNVTDKRGYTALHYTIWEPGPGPLDDFRVAKVLVDGGINVHARGRDGRTAAQLAKKQLPHYAERRMYLERVTPGLR</sequence>